<reference evidence="2" key="1">
    <citation type="submission" date="2009-07" db="EMBL/GenBank/DDBJ databases">
        <authorList>
            <person name="Weinstock G."/>
            <person name="Sodergren E."/>
            <person name="Clifton S."/>
            <person name="Fulton L."/>
            <person name="Fulton B."/>
            <person name="Courtney L."/>
            <person name="Fronick C."/>
            <person name="Harrison M."/>
            <person name="Strong C."/>
            <person name="Farmer C."/>
            <person name="Delahaunty K."/>
            <person name="Markovic C."/>
            <person name="Hall O."/>
            <person name="Minx P."/>
            <person name="Tomlinson C."/>
            <person name="Mitreva M."/>
            <person name="Nelson J."/>
            <person name="Hou S."/>
            <person name="Wollam A."/>
            <person name="Pepin K.H."/>
            <person name="Johnson M."/>
            <person name="Bhonagiri V."/>
            <person name="Nash W.E."/>
            <person name="Warren W."/>
            <person name="Chinwalla A."/>
            <person name="Mardis E.R."/>
            <person name="Wilson R.K."/>
        </authorList>
    </citation>
    <scope>NUCLEOTIDE SEQUENCE [LARGE SCALE GENOMIC DNA]</scope>
    <source>
        <strain evidence="2">ATCC 29256</strain>
    </source>
</reference>
<evidence type="ECO:0000313" key="3">
    <source>
        <dbReference type="Proteomes" id="UP000005365"/>
    </source>
</evidence>
<comment type="caution">
    <text evidence="2">The sequence shown here is derived from an EMBL/GenBank/DDBJ whole genome shotgun (WGS) entry which is preliminary data.</text>
</comment>
<sequence>MKKIFLMLLTLNSFTVLGNPLGGNPTDGYCQTVDGSACGWGGGSSSSRRVYKVPNRWGCNLLQSC</sequence>
<keyword evidence="1" id="KW-0732">Signal</keyword>
<dbReference type="EMBL" id="ACKO02000008">
    <property type="protein sequence ID" value="EET44683.1"/>
    <property type="molecule type" value="Genomic_DNA"/>
</dbReference>
<accession>C6M546</accession>
<evidence type="ECO:0000313" key="2">
    <source>
        <dbReference type="EMBL" id="EET44683.1"/>
    </source>
</evidence>
<proteinExistence type="predicted"/>
<dbReference type="AlphaFoldDB" id="C6M546"/>
<name>C6M546_NEISI</name>
<dbReference type="Proteomes" id="UP000005365">
    <property type="component" value="Unassembled WGS sequence"/>
</dbReference>
<organism evidence="2 3">
    <name type="scientific">Neisseria sicca ATCC 29256</name>
    <dbReference type="NCBI Taxonomy" id="547045"/>
    <lineage>
        <taxon>Bacteria</taxon>
        <taxon>Pseudomonadati</taxon>
        <taxon>Pseudomonadota</taxon>
        <taxon>Betaproteobacteria</taxon>
        <taxon>Neisseriales</taxon>
        <taxon>Neisseriaceae</taxon>
        <taxon>Neisseria</taxon>
    </lineage>
</organism>
<protein>
    <submittedName>
        <fullName evidence="2">Uncharacterized protein</fullName>
    </submittedName>
</protein>
<feature type="signal peptide" evidence="1">
    <location>
        <begin position="1"/>
        <end position="18"/>
    </location>
</feature>
<keyword evidence="3" id="KW-1185">Reference proteome</keyword>
<evidence type="ECO:0000256" key="1">
    <source>
        <dbReference type="SAM" id="SignalP"/>
    </source>
</evidence>
<feature type="chain" id="PRO_5002967127" evidence="1">
    <location>
        <begin position="19"/>
        <end position="65"/>
    </location>
</feature>
<gene>
    <name evidence="2" type="ORF">NEISICOT_01645</name>
</gene>